<sequence length="51" mass="5138">MGNAARTSLVSAAGCSWAARSPSVGRSSSAGTRHAACHRVSSIKGLTSYSK</sequence>
<name>A0A6A3IHA5_9STRA</name>
<reference evidence="1 2" key="1">
    <citation type="submission" date="2018-09" db="EMBL/GenBank/DDBJ databases">
        <title>Genomic investigation of the strawberry pathogen Phytophthora fragariae indicates pathogenicity is determined by transcriptional variation in three key races.</title>
        <authorList>
            <person name="Adams T.M."/>
            <person name="Armitage A.D."/>
            <person name="Sobczyk M.K."/>
            <person name="Bates H.J."/>
            <person name="Dunwell J.M."/>
            <person name="Nellist C.F."/>
            <person name="Harrison R.J."/>
        </authorList>
    </citation>
    <scope>NUCLEOTIDE SEQUENCE [LARGE SCALE GENOMIC DNA]</scope>
    <source>
        <strain evidence="1 2">SCRP324</strain>
    </source>
</reference>
<dbReference type="EMBL" id="QXFU01002802">
    <property type="protein sequence ID" value="KAE8981367.1"/>
    <property type="molecule type" value="Genomic_DNA"/>
</dbReference>
<evidence type="ECO:0000313" key="1">
    <source>
        <dbReference type="EMBL" id="KAE8981367.1"/>
    </source>
</evidence>
<organism evidence="1 2">
    <name type="scientific">Phytophthora rubi</name>
    <dbReference type="NCBI Taxonomy" id="129364"/>
    <lineage>
        <taxon>Eukaryota</taxon>
        <taxon>Sar</taxon>
        <taxon>Stramenopiles</taxon>
        <taxon>Oomycota</taxon>
        <taxon>Peronosporomycetes</taxon>
        <taxon>Peronosporales</taxon>
        <taxon>Peronosporaceae</taxon>
        <taxon>Phytophthora</taxon>
    </lineage>
</organism>
<protein>
    <submittedName>
        <fullName evidence="1">Uncharacterized protein</fullName>
    </submittedName>
</protein>
<dbReference type="Proteomes" id="UP000435112">
    <property type="component" value="Unassembled WGS sequence"/>
</dbReference>
<dbReference type="AlphaFoldDB" id="A0A6A3IHA5"/>
<accession>A0A6A3IHA5</accession>
<evidence type="ECO:0000313" key="2">
    <source>
        <dbReference type="Proteomes" id="UP000435112"/>
    </source>
</evidence>
<proteinExistence type="predicted"/>
<comment type="caution">
    <text evidence="1">The sequence shown here is derived from an EMBL/GenBank/DDBJ whole genome shotgun (WGS) entry which is preliminary data.</text>
</comment>
<gene>
    <name evidence="1" type="ORF">PR002_g23855</name>
</gene>